<dbReference type="Proteomes" id="UP000528945">
    <property type="component" value="Unassembled WGS sequence"/>
</dbReference>
<accession>A0AAW3TW75</accession>
<keyword evidence="3" id="KW-1185">Reference proteome</keyword>
<evidence type="ECO:0000256" key="1">
    <source>
        <dbReference type="SAM" id="MobiDB-lite"/>
    </source>
</evidence>
<sequence length="56" mass="6017">MQNTPTSGHSHAKGVVERAFITLSLSPCGSPGMDGASSRQVRMRSDVFVRRRGGRS</sequence>
<evidence type="ECO:0000313" key="2">
    <source>
        <dbReference type="EMBL" id="MBB3875884.1"/>
    </source>
</evidence>
<gene>
    <name evidence="2" type="ORF">GGR47_002125</name>
</gene>
<protein>
    <submittedName>
        <fullName evidence="2">Uncharacterized protein</fullName>
    </submittedName>
</protein>
<dbReference type="EMBL" id="JACIDB010000003">
    <property type="protein sequence ID" value="MBB3875884.1"/>
    <property type="molecule type" value="Genomic_DNA"/>
</dbReference>
<feature type="region of interest" description="Disordered" evidence="1">
    <location>
        <begin position="26"/>
        <end position="56"/>
    </location>
</feature>
<dbReference type="AlphaFoldDB" id="A0AAW3TW75"/>
<evidence type="ECO:0000313" key="3">
    <source>
        <dbReference type="Proteomes" id="UP000528945"/>
    </source>
</evidence>
<comment type="caution">
    <text evidence="2">The sequence shown here is derived from an EMBL/GenBank/DDBJ whole genome shotgun (WGS) entry which is preliminary data.</text>
</comment>
<organism evidence="2 3">
    <name type="scientific">Sphingomonas aquatilis</name>
    <dbReference type="NCBI Taxonomy" id="93063"/>
    <lineage>
        <taxon>Bacteria</taxon>
        <taxon>Pseudomonadati</taxon>
        <taxon>Pseudomonadota</taxon>
        <taxon>Alphaproteobacteria</taxon>
        <taxon>Sphingomonadales</taxon>
        <taxon>Sphingomonadaceae</taxon>
        <taxon>Sphingomonas</taxon>
    </lineage>
</organism>
<reference evidence="2 3" key="1">
    <citation type="submission" date="2020-08" db="EMBL/GenBank/DDBJ databases">
        <title>Genomic Encyclopedia of Type Strains, Phase IV (KMG-IV): sequencing the most valuable type-strain genomes for metagenomic binning, comparative biology and taxonomic classification.</title>
        <authorList>
            <person name="Goeker M."/>
        </authorList>
    </citation>
    <scope>NUCLEOTIDE SEQUENCE [LARGE SCALE GENOMIC DNA]</scope>
    <source>
        <strain evidence="2 3">DSM 15581</strain>
    </source>
</reference>
<name>A0AAW3TW75_9SPHN</name>
<proteinExistence type="predicted"/>